<keyword evidence="7" id="KW-0325">Glycoprotein</keyword>
<dbReference type="InterPro" id="IPR036397">
    <property type="entry name" value="RNaseH_sf"/>
</dbReference>
<evidence type="ECO:0000256" key="6">
    <source>
        <dbReference type="ARBA" id="ARBA00023136"/>
    </source>
</evidence>
<dbReference type="InterPro" id="IPR036852">
    <property type="entry name" value="Peptidase_S8/S53_dom_sf"/>
</dbReference>
<dbReference type="Pfam" id="PF00450">
    <property type="entry name" value="Peptidase_S10"/>
    <property type="match status" value="1"/>
</dbReference>
<dbReference type="SUPFAM" id="SSF53474">
    <property type="entry name" value="alpha/beta-Hydrolases"/>
    <property type="match status" value="1"/>
</dbReference>
<dbReference type="OrthoDB" id="1735926at2759"/>
<feature type="domain" description="Bicarbonate transporter-like transmembrane" evidence="9">
    <location>
        <begin position="7"/>
        <end position="180"/>
    </location>
</feature>
<dbReference type="InterPro" id="IPR029058">
    <property type="entry name" value="AB_hydrolase_fold"/>
</dbReference>
<organism evidence="10 11">
    <name type="scientific">Kingdonia uniflora</name>
    <dbReference type="NCBI Taxonomy" id="39325"/>
    <lineage>
        <taxon>Eukaryota</taxon>
        <taxon>Viridiplantae</taxon>
        <taxon>Streptophyta</taxon>
        <taxon>Embryophyta</taxon>
        <taxon>Tracheophyta</taxon>
        <taxon>Spermatophyta</taxon>
        <taxon>Magnoliopsida</taxon>
        <taxon>Ranunculales</taxon>
        <taxon>Circaeasteraceae</taxon>
        <taxon>Kingdonia</taxon>
    </lineage>
</organism>
<evidence type="ECO:0000256" key="4">
    <source>
        <dbReference type="ARBA" id="ARBA00022692"/>
    </source>
</evidence>
<dbReference type="PANTHER" id="PTHR11453:SF82">
    <property type="entry name" value="BORON TRANSPORTER 1"/>
    <property type="match status" value="1"/>
</dbReference>
<feature type="transmembrane region" description="Helical" evidence="8">
    <location>
        <begin position="121"/>
        <end position="142"/>
    </location>
</feature>
<dbReference type="EMBL" id="JACGCM010000944">
    <property type="protein sequence ID" value="KAF6164015.1"/>
    <property type="molecule type" value="Genomic_DNA"/>
</dbReference>
<dbReference type="SUPFAM" id="SSF52743">
    <property type="entry name" value="Subtilisin-like"/>
    <property type="match status" value="1"/>
</dbReference>
<evidence type="ECO:0000256" key="5">
    <source>
        <dbReference type="ARBA" id="ARBA00022989"/>
    </source>
</evidence>
<reference evidence="10 11" key="1">
    <citation type="journal article" date="2020" name="IScience">
        <title>Genome Sequencing of the Endangered Kingdonia uniflora (Circaeasteraceae, Ranunculales) Reveals Potential Mechanisms of Evolutionary Specialization.</title>
        <authorList>
            <person name="Sun Y."/>
            <person name="Deng T."/>
            <person name="Zhang A."/>
            <person name="Moore M.J."/>
            <person name="Landis J.B."/>
            <person name="Lin N."/>
            <person name="Zhang H."/>
            <person name="Zhang X."/>
            <person name="Huang J."/>
            <person name="Zhang X."/>
            <person name="Sun H."/>
            <person name="Wang H."/>
        </authorList>
    </citation>
    <scope>NUCLEOTIDE SEQUENCE [LARGE SCALE GENOMIC DNA]</scope>
    <source>
        <strain evidence="10">TB1705</strain>
        <tissue evidence="10">Leaf</tissue>
    </source>
</reference>
<keyword evidence="4 8" id="KW-0812">Transmembrane</keyword>
<dbReference type="GO" id="GO:0003676">
    <property type="term" value="F:nucleic acid binding"/>
    <property type="evidence" value="ECO:0007669"/>
    <property type="project" value="InterPro"/>
</dbReference>
<evidence type="ECO:0000259" key="9">
    <source>
        <dbReference type="Pfam" id="PF00955"/>
    </source>
</evidence>
<accession>A0A7J7NA31</accession>
<dbReference type="InterPro" id="IPR001563">
    <property type="entry name" value="Peptidase_S10"/>
</dbReference>
<dbReference type="AlphaFoldDB" id="A0A7J7NA31"/>
<keyword evidence="6 8" id="KW-0472">Membrane</keyword>
<dbReference type="GO" id="GO:0006508">
    <property type="term" value="P:proteolysis"/>
    <property type="evidence" value="ECO:0007669"/>
    <property type="project" value="InterPro"/>
</dbReference>
<dbReference type="GO" id="GO:0050801">
    <property type="term" value="P:monoatomic ion homeostasis"/>
    <property type="evidence" value="ECO:0007669"/>
    <property type="project" value="TreeGrafter"/>
</dbReference>
<dbReference type="GO" id="GO:0004252">
    <property type="term" value="F:serine-type endopeptidase activity"/>
    <property type="evidence" value="ECO:0007669"/>
    <property type="project" value="InterPro"/>
</dbReference>
<evidence type="ECO:0000313" key="11">
    <source>
        <dbReference type="Proteomes" id="UP000541444"/>
    </source>
</evidence>
<dbReference type="GO" id="GO:0006820">
    <property type="term" value="P:monoatomic anion transport"/>
    <property type="evidence" value="ECO:0007669"/>
    <property type="project" value="InterPro"/>
</dbReference>
<feature type="transmembrane region" description="Helical" evidence="8">
    <location>
        <begin position="90"/>
        <end position="109"/>
    </location>
</feature>
<feature type="transmembrane region" description="Helical" evidence="8">
    <location>
        <begin position="32"/>
        <end position="52"/>
    </location>
</feature>
<feature type="transmembrane region" description="Helical" evidence="8">
    <location>
        <begin position="64"/>
        <end position="85"/>
    </location>
</feature>
<dbReference type="GO" id="GO:0005886">
    <property type="term" value="C:plasma membrane"/>
    <property type="evidence" value="ECO:0007669"/>
    <property type="project" value="TreeGrafter"/>
</dbReference>
<comment type="similarity">
    <text evidence="2">Belongs to the anion exchanger (TC 2.A.31.3) family.</text>
</comment>
<name>A0A7J7NA31_9MAGN</name>
<dbReference type="InterPro" id="IPR011531">
    <property type="entry name" value="HCO3_transpt-like_TM_dom"/>
</dbReference>
<evidence type="ECO:0000256" key="8">
    <source>
        <dbReference type="SAM" id="Phobius"/>
    </source>
</evidence>
<feature type="transmembrane region" description="Helical" evidence="8">
    <location>
        <begin position="154"/>
        <end position="172"/>
    </location>
</feature>
<dbReference type="GO" id="GO:0004185">
    <property type="term" value="F:serine-type carboxypeptidase activity"/>
    <property type="evidence" value="ECO:0007669"/>
    <property type="project" value="InterPro"/>
</dbReference>
<protein>
    <recommendedName>
        <fullName evidence="9">Bicarbonate transporter-like transmembrane domain-containing protein</fullName>
    </recommendedName>
</protein>
<sequence length="505" mass="56098">MEETFVPFRGIKNDLEGRLLGYKQDWTGGFRAGFRILAPTTCIFFTSAIPVISFGEQLERNTNGYITVVQTLASTAICGVIHSIIGGQPLLILGVAEPTVLMYTFMFNFAKDKQDLGEKLFLPWTGWVCVWTALLLFLLAVLGACSIINRFTRVAGELFGMLIAMLLMQQAIKEVVNEFRIPQREDPNAAALSLPWRFGNGMFALVLSFDFLLTALKSRKARSWHYGTGKYDDDQMLKSCGIKTDSKFTQVKGRVLSDPKKLVEPTRVNGQYLINFLLKINGNMTRWLEFNVEHGLNIPMISKAPAVMLGMDVLHGSPGQVDVPFISVMVSSRQWSFISRYRACVRTLSPKVEMVVALFKRDSNTMDVDLTALGIEILVAWPLVALPSEFADDKRTVRYNIISGTSMSCPYATDAVAYVKTFHPDWSPSGIKSALMTTAFPMNATKSPDGQVGGWTQEYDVLTFVAVRGAGHEVPLHRPQLALVLVKAFLSGTAMPTMPQVIIDY</sequence>
<dbReference type="InterPro" id="IPR033124">
    <property type="entry name" value="Ser_caboxypep_his_AS"/>
</dbReference>
<evidence type="ECO:0000256" key="2">
    <source>
        <dbReference type="ARBA" id="ARBA00006262"/>
    </source>
</evidence>
<keyword evidence="5 8" id="KW-1133">Transmembrane helix</keyword>
<comment type="similarity">
    <text evidence="3">Belongs to the peptidase S10 family.</text>
</comment>
<dbReference type="PANTHER" id="PTHR11453">
    <property type="entry name" value="ANION EXCHANGE PROTEIN"/>
    <property type="match status" value="1"/>
</dbReference>
<dbReference type="PROSITE" id="PS00560">
    <property type="entry name" value="CARBOXYPEPT_SER_HIS"/>
    <property type="match status" value="1"/>
</dbReference>
<dbReference type="GO" id="GO:0005452">
    <property type="term" value="F:solute:inorganic anion antiporter activity"/>
    <property type="evidence" value="ECO:0007669"/>
    <property type="project" value="InterPro"/>
</dbReference>
<gene>
    <name evidence="10" type="ORF">GIB67_028719</name>
</gene>
<dbReference type="Pfam" id="PF00955">
    <property type="entry name" value="HCO3_cotransp"/>
    <property type="match status" value="1"/>
</dbReference>
<evidence type="ECO:0000313" key="10">
    <source>
        <dbReference type="EMBL" id="KAF6164015.1"/>
    </source>
</evidence>
<dbReference type="Gene3D" id="3.30.420.10">
    <property type="entry name" value="Ribonuclease H-like superfamily/Ribonuclease H"/>
    <property type="match status" value="1"/>
</dbReference>
<proteinExistence type="inferred from homology"/>
<evidence type="ECO:0000256" key="1">
    <source>
        <dbReference type="ARBA" id="ARBA00004141"/>
    </source>
</evidence>
<dbReference type="Gene3D" id="3.40.50.12670">
    <property type="match status" value="1"/>
</dbReference>
<evidence type="ECO:0000256" key="7">
    <source>
        <dbReference type="ARBA" id="ARBA00023180"/>
    </source>
</evidence>
<evidence type="ECO:0000256" key="3">
    <source>
        <dbReference type="ARBA" id="ARBA00009431"/>
    </source>
</evidence>
<keyword evidence="11" id="KW-1185">Reference proteome</keyword>
<dbReference type="InterPro" id="IPR003020">
    <property type="entry name" value="HCO3_transpt_euk"/>
</dbReference>
<comment type="subcellular location">
    <subcellularLocation>
        <location evidence="1">Membrane</location>
        <topology evidence="1">Multi-pass membrane protein</topology>
    </subcellularLocation>
</comment>
<dbReference type="Proteomes" id="UP000541444">
    <property type="component" value="Unassembled WGS sequence"/>
</dbReference>
<comment type="caution">
    <text evidence="10">The sequence shown here is derived from an EMBL/GenBank/DDBJ whole genome shotgun (WGS) entry which is preliminary data.</text>
</comment>